<dbReference type="PANTHER" id="PTHR33429:SF2">
    <property type="entry name" value="OS01G0888850 PROTEIN"/>
    <property type="match status" value="1"/>
</dbReference>
<gene>
    <name evidence="3" type="ORF">SI8410_07010198</name>
</gene>
<evidence type="ECO:0000313" key="3">
    <source>
        <dbReference type="EMBL" id="CAA7399528.1"/>
    </source>
</evidence>
<reference evidence="3" key="1">
    <citation type="submission" date="2020-02" db="EMBL/GenBank/DDBJ databases">
        <authorList>
            <person name="Scholz U."/>
            <person name="Mascher M."/>
            <person name="Fiebig A."/>
        </authorList>
    </citation>
    <scope>NUCLEOTIDE SEQUENCE</scope>
</reference>
<dbReference type="Proteomes" id="UP000663760">
    <property type="component" value="Chromosome 7"/>
</dbReference>
<feature type="transmembrane region" description="Helical" evidence="2">
    <location>
        <begin position="43"/>
        <end position="65"/>
    </location>
</feature>
<feature type="region of interest" description="Disordered" evidence="1">
    <location>
        <begin position="1"/>
        <end position="35"/>
    </location>
</feature>
<dbReference type="AlphaFoldDB" id="A0A7I8KR12"/>
<feature type="compositionally biased region" description="Polar residues" evidence="1">
    <location>
        <begin position="88"/>
        <end position="97"/>
    </location>
</feature>
<evidence type="ECO:0000256" key="2">
    <source>
        <dbReference type="SAM" id="Phobius"/>
    </source>
</evidence>
<dbReference type="OrthoDB" id="1934079at2759"/>
<feature type="compositionally biased region" description="Pro residues" evidence="1">
    <location>
        <begin position="10"/>
        <end position="20"/>
    </location>
</feature>
<sequence length="126" mass="12536">MSYLPLQQQQPPPPPPPPPVAATHQAYVPHGGGGGGGGSIGPVIAALALVAVLGVIAGIVGRLCAGRSIFGRGHYDLEGWMNANCSSCIDGTIDSSPQPKPAPLPDGAASQSPPQNGSRSAEATQP</sequence>
<keyword evidence="2" id="KW-1133">Transmembrane helix</keyword>
<keyword evidence="2" id="KW-0812">Transmembrane</keyword>
<accession>A0A7I8KR12</accession>
<evidence type="ECO:0000313" key="4">
    <source>
        <dbReference type="Proteomes" id="UP000663760"/>
    </source>
</evidence>
<dbReference type="EMBL" id="LR746270">
    <property type="protein sequence ID" value="CAA7399528.1"/>
    <property type="molecule type" value="Genomic_DNA"/>
</dbReference>
<evidence type="ECO:0000256" key="1">
    <source>
        <dbReference type="SAM" id="MobiDB-lite"/>
    </source>
</evidence>
<name>A0A7I8KR12_SPIIN</name>
<protein>
    <submittedName>
        <fullName evidence="3">Uncharacterized protein</fullName>
    </submittedName>
</protein>
<proteinExistence type="predicted"/>
<keyword evidence="4" id="KW-1185">Reference proteome</keyword>
<feature type="compositionally biased region" description="Polar residues" evidence="1">
    <location>
        <begin position="109"/>
        <end position="126"/>
    </location>
</feature>
<dbReference type="PANTHER" id="PTHR33429">
    <property type="entry name" value="OS02G0708000 PROTEIN-RELATED"/>
    <property type="match status" value="1"/>
</dbReference>
<feature type="region of interest" description="Disordered" evidence="1">
    <location>
        <begin position="88"/>
        <end position="126"/>
    </location>
</feature>
<organism evidence="3 4">
    <name type="scientific">Spirodela intermedia</name>
    <name type="common">Intermediate duckweed</name>
    <dbReference type="NCBI Taxonomy" id="51605"/>
    <lineage>
        <taxon>Eukaryota</taxon>
        <taxon>Viridiplantae</taxon>
        <taxon>Streptophyta</taxon>
        <taxon>Embryophyta</taxon>
        <taxon>Tracheophyta</taxon>
        <taxon>Spermatophyta</taxon>
        <taxon>Magnoliopsida</taxon>
        <taxon>Liliopsida</taxon>
        <taxon>Araceae</taxon>
        <taxon>Lemnoideae</taxon>
        <taxon>Spirodela</taxon>
    </lineage>
</organism>
<keyword evidence="2" id="KW-0472">Membrane</keyword>